<name>A0A9W6ZBK6_9STRA</name>
<feature type="non-terminal residue" evidence="1">
    <location>
        <position position="1"/>
    </location>
</feature>
<accession>A0A9W6ZBK6</accession>
<sequence length="40" mass="4206">SGNGDDIYRNGGTITIHNTCPSPYFSNTPIQGSALDTYGT</sequence>
<reference evidence="1" key="1">
    <citation type="submission" date="2022-07" db="EMBL/GenBank/DDBJ databases">
        <title>Genome analysis of Parmales, a sister group of diatoms, reveals the evolutionary specialization of diatoms from phago-mixotrophs to photoautotrophs.</title>
        <authorList>
            <person name="Ban H."/>
            <person name="Sato S."/>
            <person name="Yoshikawa S."/>
            <person name="Kazumasa Y."/>
            <person name="Nakamura Y."/>
            <person name="Ichinomiya M."/>
            <person name="Saitoh K."/>
            <person name="Sato N."/>
            <person name="Blanc-Mathieu R."/>
            <person name="Endo H."/>
            <person name="Kuwata A."/>
            <person name="Ogata H."/>
        </authorList>
    </citation>
    <scope>NUCLEOTIDE SEQUENCE</scope>
</reference>
<dbReference type="EMBL" id="BRXZ01005646">
    <property type="protein sequence ID" value="GMH47589.1"/>
    <property type="molecule type" value="Genomic_DNA"/>
</dbReference>
<dbReference type="AlphaFoldDB" id="A0A9W6ZBK6"/>
<evidence type="ECO:0000313" key="1">
    <source>
        <dbReference type="EMBL" id="GMH47589.1"/>
    </source>
</evidence>
<keyword evidence="2" id="KW-1185">Reference proteome</keyword>
<feature type="non-terminal residue" evidence="1">
    <location>
        <position position="40"/>
    </location>
</feature>
<gene>
    <name evidence="1" type="ORF">TrRE_jg13184</name>
</gene>
<dbReference type="OrthoDB" id="10474205at2759"/>
<organism evidence="1 2">
    <name type="scientific">Triparma retinervis</name>
    <dbReference type="NCBI Taxonomy" id="2557542"/>
    <lineage>
        <taxon>Eukaryota</taxon>
        <taxon>Sar</taxon>
        <taxon>Stramenopiles</taxon>
        <taxon>Ochrophyta</taxon>
        <taxon>Bolidophyceae</taxon>
        <taxon>Parmales</taxon>
        <taxon>Triparmaceae</taxon>
        <taxon>Triparma</taxon>
    </lineage>
</organism>
<dbReference type="Proteomes" id="UP001165082">
    <property type="component" value="Unassembled WGS sequence"/>
</dbReference>
<protein>
    <submittedName>
        <fullName evidence="1">Uncharacterized protein</fullName>
    </submittedName>
</protein>
<proteinExistence type="predicted"/>
<evidence type="ECO:0000313" key="2">
    <source>
        <dbReference type="Proteomes" id="UP001165082"/>
    </source>
</evidence>
<comment type="caution">
    <text evidence="1">The sequence shown here is derived from an EMBL/GenBank/DDBJ whole genome shotgun (WGS) entry which is preliminary data.</text>
</comment>